<reference evidence="1" key="1">
    <citation type="submission" date="2022-03" db="EMBL/GenBank/DDBJ databases">
        <authorList>
            <person name="Tunstrom K."/>
        </authorList>
    </citation>
    <scope>NUCLEOTIDE SEQUENCE</scope>
</reference>
<proteinExistence type="predicted"/>
<name>A0AAU9V2F0_EUPED</name>
<evidence type="ECO:0000313" key="2">
    <source>
        <dbReference type="Proteomes" id="UP001153954"/>
    </source>
</evidence>
<dbReference type="EMBL" id="CAKOGL010000028">
    <property type="protein sequence ID" value="CAH2105493.1"/>
    <property type="molecule type" value="Genomic_DNA"/>
</dbReference>
<comment type="caution">
    <text evidence="1">The sequence shown here is derived from an EMBL/GenBank/DDBJ whole genome shotgun (WGS) entry which is preliminary data.</text>
</comment>
<accession>A0AAU9V2F0</accession>
<organism evidence="1 2">
    <name type="scientific">Euphydryas editha</name>
    <name type="common">Edith's checkerspot</name>
    <dbReference type="NCBI Taxonomy" id="104508"/>
    <lineage>
        <taxon>Eukaryota</taxon>
        <taxon>Metazoa</taxon>
        <taxon>Ecdysozoa</taxon>
        <taxon>Arthropoda</taxon>
        <taxon>Hexapoda</taxon>
        <taxon>Insecta</taxon>
        <taxon>Pterygota</taxon>
        <taxon>Neoptera</taxon>
        <taxon>Endopterygota</taxon>
        <taxon>Lepidoptera</taxon>
        <taxon>Glossata</taxon>
        <taxon>Ditrysia</taxon>
        <taxon>Papilionoidea</taxon>
        <taxon>Nymphalidae</taxon>
        <taxon>Nymphalinae</taxon>
        <taxon>Euphydryas</taxon>
    </lineage>
</organism>
<keyword evidence="2" id="KW-1185">Reference proteome</keyword>
<dbReference type="Proteomes" id="UP001153954">
    <property type="component" value="Unassembled WGS sequence"/>
</dbReference>
<gene>
    <name evidence="1" type="ORF">EEDITHA_LOCUS19744</name>
</gene>
<protein>
    <submittedName>
        <fullName evidence="1">Uncharacterized protein</fullName>
    </submittedName>
</protein>
<evidence type="ECO:0000313" key="1">
    <source>
        <dbReference type="EMBL" id="CAH2105493.1"/>
    </source>
</evidence>
<dbReference type="AlphaFoldDB" id="A0AAU9V2F0"/>
<sequence length="167" mass="18558">MWDKNTGSKPVLAVTLGLRLEDTVNVRVVFVSPTEADNGLVDRQNDQRIVLQDHTNFAIFPFTLHRLKGDRSEEHRKAGTGHRHLTHSSAGRKGANVWRSTRFGADCRSAGSFPAARGDTTTTICQPSVPAPRLAHRNGGWRLKHAPLPLPYCYVMGTRPRTVKALR</sequence>